<keyword evidence="2" id="KW-1185">Reference proteome</keyword>
<proteinExistence type="predicted"/>
<organism evidence="1 2">
    <name type="scientific">Marchantia polymorpha</name>
    <name type="common">Common liverwort</name>
    <name type="synonym">Marchantia aquatica</name>
    <dbReference type="NCBI Taxonomy" id="3197"/>
    <lineage>
        <taxon>Eukaryota</taxon>
        <taxon>Viridiplantae</taxon>
        <taxon>Streptophyta</taxon>
        <taxon>Embryophyta</taxon>
        <taxon>Marchantiophyta</taxon>
        <taxon>Marchantiopsida</taxon>
        <taxon>Marchantiidae</taxon>
        <taxon>Marchantiales</taxon>
        <taxon>Marchantiaceae</taxon>
        <taxon>Marchantia</taxon>
    </lineage>
</organism>
<evidence type="ECO:0000313" key="1">
    <source>
        <dbReference type="EMBL" id="PTQ34783.1"/>
    </source>
</evidence>
<dbReference type="AlphaFoldDB" id="A0A2R6WLR8"/>
<name>A0A2R6WLR8_MARPO</name>
<dbReference type="Proteomes" id="UP000244005">
    <property type="component" value="Unassembled WGS sequence"/>
</dbReference>
<gene>
    <name evidence="1" type="ORF">MARPO_0076s0028</name>
</gene>
<dbReference type="Gramene" id="Mp7g07660.1">
    <property type="protein sequence ID" value="Mp7g07660.1.cds1"/>
    <property type="gene ID" value="Mp7g07660"/>
</dbReference>
<evidence type="ECO:0000313" key="2">
    <source>
        <dbReference type="Proteomes" id="UP000244005"/>
    </source>
</evidence>
<dbReference type="EMBL" id="KZ772748">
    <property type="protein sequence ID" value="PTQ34783.1"/>
    <property type="molecule type" value="Genomic_DNA"/>
</dbReference>
<accession>A0A2R6WLR8</accession>
<reference evidence="2" key="1">
    <citation type="journal article" date="2017" name="Cell">
        <title>Insights into land plant evolution garnered from the Marchantia polymorpha genome.</title>
        <authorList>
            <person name="Bowman J.L."/>
            <person name="Kohchi T."/>
            <person name="Yamato K.T."/>
            <person name="Jenkins J."/>
            <person name="Shu S."/>
            <person name="Ishizaki K."/>
            <person name="Yamaoka S."/>
            <person name="Nishihama R."/>
            <person name="Nakamura Y."/>
            <person name="Berger F."/>
            <person name="Adam C."/>
            <person name="Aki S.S."/>
            <person name="Althoff F."/>
            <person name="Araki T."/>
            <person name="Arteaga-Vazquez M.A."/>
            <person name="Balasubrmanian S."/>
            <person name="Barry K."/>
            <person name="Bauer D."/>
            <person name="Boehm C.R."/>
            <person name="Briginshaw L."/>
            <person name="Caballero-Perez J."/>
            <person name="Catarino B."/>
            <person name="Chen F."/>
            <person name="Chiyoda S."/>
            <person name="Chovatia M."/>
            <person name="Davies K.M."/>
            <person name="Delmans M."/>
            <person name="Demura T."/>
            <person name="Dierschke T."/>
            <person name="Dolan L."/>
            <person name="Dorantes-Acosta A.E."/>
            <person name="Eklund D.M."/>
            <person name="Florent S.N."/>
            <person name="Flores-Sandoval E."/>
            <person name="Fujiyama A."/>
            <person name="Fukuzawa H."/>
            <person name="Galik B."/>
            <person name="Grimanelli D."/>
            <person name="Grimwood J."/>
            <person name="Grossniklaus U."/>
            <person name="Hamada T."/>
            <person name="Haseloff J."/>
            <person name="Hetherington A.J."/>
            <person name="Higo A."/>
            <person name="Hirakawa Y."/>
            <person name="Hundley H.N."/>
            <person name="Ikeda Y."/>
            <person name="Inoue K."/>
            <person name="Inoue S.I."/>
            <person name="Ishida S."/>
            <person name="Jia Q."/>
            <person name="Kakita M."/>
            <person name="Kanazawa T."/>
            <person name="Kawai Y."/>
            <person name="Kawashima T."/>
            <person name="Kennedy M."/>
            <person name="Kinose K."/>
            <person name="Kinoshita T."/>
            <person name="Kohara Y."/>
            <person name="Koide E."/>
            <person name="Komatsu K."/>
            <person name="Kopischke S."/>
            <person name="Kubo M."/>
            <person name="Kyozuka J."/>
            <person name="Lagercrantz U."/>
            <person name="Lin S.S."/>
            <person name="Lindquist E."/>
            <person name="Lipzen A.M."/>
            <person name="Lu C.W."/>
            <person name="De Luna E."/>
            <person name="Martienssen R.A."/>
            <person name="Minamino N."/>
            <person name="Mizutani M."/>
            <person name="Mizutani M."/>
            <person name="Mochizuki N."/>
            <person name="Monte I."/>
            <person name="Mosher R."/>
            <person name="Nagasaki H."/>
            <person name="Nakagami H."/>
            <person name="Naramoto S."/>
            <person name="Nishitani K."/>
            <person name="Ohtani M."/>
            <person name="Okamoto T."/>
            <person name="Okumura M."/>
            <person name="Phillips J."/>
            <person name="Pollak B."/>
            <person name="Reinders A."/>
            <person name="Rovekamp M."/>
            <person name="Sano R."/>
            <person name="Sawa S."/>
            <person name="Schmid M.W."/>
            <person name="Shirakawa M."/>
            <person name="Solano R."/>
            <person name="Spunde A."/>
            <person name="Suetsugu N."/>
            <person name="Sugano S."/>
            <person name="Sugiyama A."/>
            <person name="Sun R."/>
            <person name="Suzuki Y."/>
            <person name="Takenaka M."/>
            <person name="Takezawa D."/>
            <person name="Tomogane H."/>
            <person name="Tsuzuki M."/>
            <person name="Ueda T."/>
            <person name="Umeda M."/>
            <person name="Ward J.M."/>
            <person name="Watanabe Y."/>
            <person name="Yazaki K."/>
            <person name="Yokoyama R."/>
            <person name="Yoshitake Y."/>
            <person name="Yotsui I."/>
            <person name="Zachgo S."/>
            <person name="Schmutz J."/>
        </authorList>
    </citation>
    <scope>NUCLEOTIDE SEQUENCE [LARGE SCALE GENOMIC DNA]</scope>
    <source>
        <strain evidence="2">Tak-1</strain>
    </source>
</reference>
<protein>
    <submittedName>
        <fullName evidence="1">Uncharacterized protein</fullName>
    </submittedName>
</protein>
<sequence>MIGSAASWTNSKSQSSVHLSAIKLERYKSALVNTLVGTNSCSPARVSRYRWSWSSYSCTCLNPIILLETVSMYMHVEVQSSRAEASAKSH</sequence>